<dbReference type="Proteomes" id="UP000193648">
    <property type="component" value="Unassembled WGS sequence"/>
</dbReference>
<evidence type="ECO:0000256" key="1">
    <source>
        <dbReference type="SAM" id="MobiDB-lite"/>
    </source>
</evidence>
<name>A0A1Y2GQF5_9FUNG</name>
<dbReference type="GeneID" id="33571229"/>
<dbReference type="AlphaFoldDB" id="A0A1Y2GQF5"/>
<dbReference type="RefSeq" id="XP_021881501.1">
    <property type="nucleotide sequence ID" value="XM_022029386.1"/>
</dbReference>
<gene>
    <name evidence="2" type="ORF">BCR41DRAFT_405949</name>
</gene>
<feature type="compositionally biased region" description="Polar residues" evidence="1">
    <location>
        <begin position="91"/>
        <end position="100"/>
    </location>
</feature>
<protein>
    <submittedName>
        <fullName evidence="2">Uncharacterized protein</fullName>
    </submittedName>
</protein>
<feature type="compositionally biased region" description="Polar residues" evidence="1">
    <location>
        <begin position="1"/>
        <end position="18"/>
    </location>
</feature>
<evidence type="ECO:0000313" key="2">
    <source>
        <dbReference type="EMBL" id="ORZ16154.1"/>
    </source>
</evidence>
<evidence type="ECO:0000313" key="3">
    <source>
        <dbReference type="Proteomes" id="UP000193648"/>
    </source>
</evidence>
<sequence length="139" mass="14762">MVANSKNFNSRPRPSSGGSKEDSTDSNNNNNVPGKPSSKPAGVRTEARIKSDIHTGIGAGAIHGNSNSKTNALAGSKQYQQGHLKQKNKSINRGSTTSASIPPDLFTEEDAPSTSAKVKKPKPSKVPIDPNDRNQFAYF</sequence>
<dbReference type="EMBL" id="MCFF01000018">
    <property type="protein sequence ID" value="ORZ16154.1"/>
    <property type="molecule type" value="Genomic_DNA"/>
</dbReference>
<keyword evidence="3" id="KW-1185">Reference proteome</keyword>
<accession>A0A1Y2GQF5</accession>
<comment type="caution">
    <text evidence="2">The sequence shown here is derived from an EMBL/GenBank/DDBJ whole genome shotgun (WGS) entry which is preliminary data.</text>
</comment>
<feature type="region of interest" description="Disordered" evidence="1">
    <location>
        <begin position="1"/>
        <end position="139"/>
    </location>
</feature>
<feature type="compositionally biased region" description="Polar residues" evidence="1">
    <location>
        <begin position="65"/>
        <end position="83"/>
    </location>
</feature>
<reference evidence="2 3" key="1">
    <citation type="submission" date="2016-07" db="EMBL/GenBank/DDBJ databases">
        <title>Pervasive Adenine N6-methylation of Active Genes in Fungi.</title>
        <authorList>
            <consortium name="DOE Joint Genome Institute"/>
            <person name="Mondo S.J."/>
            <person name="Dannebaum R.O."/>
            <person name="Kuo R.C."/>
            <person name="Labutti K."/>
            <person name="Haridas S."/>
            <person name="Kuo A."/>
            <person name="Salamov A."/>
            <person name="Ahrendt S.R."/>
            <person name="Lipzen A."/>
            <person name="Sullivan W."/>
            <person name="Andreopoulos W.B."/>
            <person name="Clum A."/>
            <person name="Lindquist E."/>
            <person name="Daum C."/>
            <person name="Ramamoorthy G.K."/>
            <person name="Gryganskyi A."/>
            <person name="Culley D."/>
            <person name="Magnuson J.K."/>
            <person name="James T.Y."/>
            <person name="O'Malley M.A."/>
            <person name="Stajich J.E."/>
            <person name="Spatafora J.W."/>
            <person name="Visel A."/>
            <person name="Grigoriev I.V."/>
        </authorList>
    </citation>
    <scope>NUCLEOTIDE SEQUENCE [LARGE SCALE GENOMIC DNA]</scope>
    <source>
        <strain evidence="2 3">NRRL 3116</strain>
    </source>
</reference>
<dbReference type="InParanoid" id="A0A1Y2GQF5"/>
<organism evidence="2 3">
    <name type="scientific">Lobosporangium transversale</name>
    <dbReference type="NCBI Taxonomy" id="64571"/>
    <lineage>
        <taxon>Eukaryota</taxon>
        <taxon>Fungi</taxon>
        <taxon>Fungi incertae sedis</taxon>
        <taxon>Mucoromycota</taxon>
        <taxon>Mortierellomycotina</taxon>
        <taxon>Mortierellomycetes</taxon>
        <taxon>Mortierellales</taxon>
        <taxon>Mortierellaceae</taxon>
        <taxon>Lobosporangium</taxon>
    </lineage>
</organism>
<proteinExistence type="predicted"/>
<feature type="compositionally biased region" description="Low complexity" evidence="1">
    <location>
        <begin position="54"/>
        <end position="64"/>
    </location>
</feature>